<dbReference type="Gene3D" id="3.40.50.1100">
    <property type="match status" value="2"/>
</dbReference>
<name>A0ABN2WRQ6_9ACTN</name>
<sequence length="449" mass="46586">MSADGSGPHYALRCAGCGRETPDDGLTTACRECGDSALLRTRYADRAFPVGPEVSAASGIFRYARWLPVRREVPGSCLPAVHRSEGLAAALGLTDLWISFSGYWPEMGCHMETGTFKELEAYTVLARIPENAGTLVVASAGNTAAAFASACRRSGTRCLLVVPEFALRALEFGAPGEGWGRAVRVLGLPGATYNDAITYAARLVASSPAYVGEGGVRNVGRRDGLAVIALAAYEAMGRLPDVYVQAVGSGAGALGVHEAATRILAAAPGGRLPRLLLCQNAARAPLRDAWHGTRDGRTGGAPSPPAPDPASYAPELLNSAPPFATAGGVREALRASGGTVLVADEDAARRAAALFEEREGIDIEPPAAVAVACLREAVRTGRIAPRARILLNVTGGGRERLRRERLRRAPRVRATATGRAREPEGGTGGKGGPPVAGSGAGVRSWGSPR</sequence>
<keyword evidence="4" id="KW-0456">Lyase</keyword>
<reference evidence="7 8" key="1">
    <citation type="journal article" date="2019" name="Int. J. Syst. Evol. Microbiol.">
        <title>The Global Catalogue of Microorganisms (GCM) 10K type strain sequencing project: providing services to taxonomists for standard genome sequencing and annotation.</title>
        <authorList>
            <consortium name="The Broad Institute Genomics Platform"/>
            <consortium name="The Broad Institute Genome Sequencing Center for Infectious Disease"/>
            <person name="Wu L."/>
            <person name="Ma J."/>
        </authorList>
    </citation>
    <scope>NUCLEOTIDE SEQUENCE [LARGE SCALE GENOMIC DNA]</scope>
    <source>
        <strain evidence="7 8">JCM 15478</strain>
    </source>
</reference>
<dbReference type="Proteomes" id="UP001500016">
    <property type="component" value="Unassembled WGS sequence"/>
</dbReference>
<feature type="region of interest" description="Disordered" evidence="5">
    <location>
        <begin position="406"/>
        <end position="449"/>
    </location>
</feature>
<comment type="caution">
    <text evidence="7">The sequence shown here is derived from an EMBL/GenBank/DDBJ whole genome shotgun (WGS) entry which is preliminary data.</text>
</comment>
<feature type="compositionally biased region" description="Basic and acidic residues" evidence="5">
    <location>
        <begin position="288"/>
        <end position="297"/>
    </location>
</feature>
<dbReference type="InterPro" id="IPR022401">
    <property type="entry name" value="Cysteate_synthase"/>
</dbReference>
<evidence type="ECO:0000313" key="8">
    <source>
        <dbReference type="Proteomes" id="UP001500016"/>
    </source>
</evidence>
<dbReference type="EMBL" id="BAAAPE010000016">
    <property type="protein sequence ID" value="GAA2096225.1"/>
    <property type="molecule type" value="Genomic_DNA"/>
</dbReference>
<dbReference type="PANTHER" id="PTHR48078">
    <property type="entry name" value="THREONINE DEHYDRATASE, MITOCHONDRIAL-RELATED"/>
    <property type="match status" value="1"/>
</dbReference>
<feature type="region of interest" description="Disordered" evidence="5">
    <location>
        <begin position="288"/>
        <end position="314"/>
    </location>
</feature>
<accession>A0ABN2WRQ6</accession>
<protein>
    <submittedName>
        <fullName evidence="7">Cysteate synthase</fullName>
    </submittedName>
</protein>
<dbReference type="PANTHER" id="PTHR48078:SF19">
    <property type="entry name" value="ACT DOMAIN-CONTAINING PROTEIN"/>
    <property type="match status" value="1"/>
</dbReference>
<dbReference type="NCBIfam" id="TIGR03844">
    <property type="entry name" value="cysteate_syn"/>
    <property type="match status" value="1"/>
</dbReference>
<keyword evidence="3" id="KW-0663">Pyridoxal phosphate</keyword>
<evidence type="ECO:0000313" key="7">
    <source>
        <dbReference type="EMBL" id="GAA2096225.1"/>
    </source>
</evidence>
<evidence type="ECO:0000256" key="1">
    <source>
        <dbReference type="ARBA" id="ARBA00001933"/>
    </source>
</evidence>
<evidence type="ECO:0000256" key="2">
    <source>
        <dbReference type="ARBA" id="ARBA00022545"/>
    </source>
</evidence>
<evidence type="ECO:0000256" key="3">
    <source>
        <dbReference type="ARBA" id="ARBA00022898"/>
    </source>
</evidence>
<feature type="compositionally biased region" description="Gly residues" evidence="5">
    <location>
        <begin position="425"/>
        <end position="440"/>
    </location>
</feature>
<feature type="domain" description="Tryptophan synthase beta chain-like PALP" evidence="6">
    <location>
        <begin position="109"/>
        <end position="395"/>
    </location>
</feature>
<evidence type="ECO:0000256" key="5">
    <source>
        <dbReference type="SAM" id="MobiDB-lite"/>
    </source>
</evidence>
<comment type="cofactor">
    <cofactor evidence="1">
        <name>pyridoxal 5'-phosphate</name>
        <dbReference type="ChEBI" id="CHEBI:597326"/>
    </cofactor>
</comment>
<dbReference type="RefSeq" id="WP_344533416.1">
    <property type="nucleotide sequence ID" value="NZ_BAAAPE010000016.1"/>
</dbReference>
<gene>
    <name evidence="7" type="ORF">GCM10009801_65620</name>
</gene>
<evidence type="ECO:0000256" key="4">
    <source>
        <dbReference type="ARBA" id="ARBA00023239"/>
    </source>
</evidence>
<proteinExistence type="predicted"/>
<dbReference type="InterPro" id="IPR036052">
    <property type="entry name" value="TrpB-like_PALP_sf"/>
</dbReference>
<dbReference type="Pfam" id="PF00291">
    <property type="entry name" value="PALP"/>
    <property type="match status" value="1"/>
</dbReference>
<evidence type="ECO:0000259" key="6">
    <source>
        <dbReference type="Pfam" id="PF00291"/>
    </source>
</evidence>
<dbReference type="InterPro" id="IPR050147">
    <property type="entry name" value="Ser/Thr_Dehydratase"/>
</dbReference>
<organism evidence="7 8">
    <name type="scientific">Streptomyces albiaxialis</name>
    <dbReference type="NCBI Taxonomy" id="329523"/>
    <lineage>
        <taxon>Bacteria</taxon>
        <taxon>Bacillati</taxon>
        <taxon>Actinomycetota</taxon>
        <taxon>Actinomycetes</taxon>
        <taxon>Kitasatosporales</taxon>
        <taxon>Streptomycetaceae</taxon>
        <taxon>Streptomyces</taxon>
    </lineage>
</organism>
<keyword evidence="2" id="KW-0174">Coenzyme M biosynthesis</keyword>
<dbReference type="SUPFAM" id="SSF53686">
    <property type="entry name" value="Tryptophan synthase beta subunit-like PLP-dependent enzymes"/>
    <property type="match status" value="1"/>
</dbReference>
<keyword evidence="8" id="KW-1185">Reference proteome</keyword>
<dbReference type="InterPro" id="IPR001926">
    <property type="entry name" value="TrpB-like_PALP"/>
</dbReference>